<organism evidence="2 3">
    <name type="scientific">Caldimonas brevitalea</name>
    <dbReference type="NCBI Taxonomy" id="413882"/>
    <lineage>
        <taxon>Bacteria</taxon>
        <taxon>Pseudomonadati</taxon>
        <taxon>Pseudomonadota</taxon>
        <taxon>Betaproteobacteria</taxon>
        <taxon>Burkholderiales</taxon>
        <taxon>Sphaerotilaceae</taxon>
        <taxon>Caldimonas</taxon>
    </lineage>
</organism>
<dbReference type="InterPro" id="IPR036116">
    <property type="entry name" value="FN3_sf"/>
</dbReference>
<dbReference type="Gene3D" id="3.40.50.1820">
    <property type="entry name" value="alpha/beta hydrolase"/>
    <property type="match status" value="2"/>
</dbReference>
<dbReference type="CDD" id="cd00063">
    <property type="entry name" value="FN3"/>
    <property type="match status" value="1"/>
</dbReference>
<dbReference type="KEGG" id="pbh:AAW51_4676"/>
<dbReference type="SUPFAM" id="SSF53474">
    <property type="entry name" value="alpha/beta-Hydrolases"/>
    <property type="match status" value="1"/>
</dbReference>
<dbReference type="Pfam" id="PF00041">
    <property type="entry name" value="fn3"/>
    <property type="match status" value="1"/>
</dbReference>
<dbReference type="EMBL" id="CP011371">
    <property type="protein sequence ID" value="AKJ31367.1"/>
    <property type="molecule type" value="Genomic_DNA"/>
</dbReference>
<protein>
    <submittedName>
        <fullName evidence="2">Fibronectin</fullName>
    </submittedName>
</protein>
<dbReference type="RefSeq" id="WP_238947676.1">
    <property type="nucleotide sequence ID" value="NZ_CP011371.1"/>
</dbReference>
<dbReference type="Proteomes" id="UP000035352">
    <property type="component" value="Chromosome"/>
</dbReference>
<dbReference type="InterPro" id="IPR003961">
    <property type="entry name" value="FN3_dom"/>
</dbReference>
<dbReference type="InterPro" id="IPR029058">
    <property type="entry name" value="AB_hydrolase_fold"/>
</dbReference>
<proteinExistence type="predicted"/>
<keyword evidence="3" id="KW-1185">Reference proteome</keyword>
<evidence type="ECO:0000313" key="3">
    <source>
        <dbReference type="Proteomes" id="UP000035352"/>
    </source>
</evidence>
<dbReference type="PROSITE" id="PS50853">
    <property type="entry name" value="FN3"/>
    <property type="match status" value="1"/>
</dbReference>
<evidence type="ECO:0000313" key="2">
    <source>
        <dbReference type="EMBL" id="AKJ31367.1"/>
    </source>
</evidence>
<feature type="domain" description="Fibronectin type-III" evidence="1">
    <location>
        <begin position="355"/>
        <end position="439"/>
    </location>
</feature>
<dbReference type="PATRIC" id="fig|413882.6.peg.4884"/>
<dbReference type="STRING" id="413882.AAW51_4676"/>
<dbReference type="InterPro" id="IPR013783">
    <property type="entry name" value="Ig-like_fold"/>
</dbReference>
<dbReference type="AlphaFoldDB" id="A0A0G3BPN2"/>
<dbReference type="PANTHER" id="PTHR42972">
    <property type="entry name" value="TOL-PAL SYSTEM PROTEIN TOLB"/>
    <property type="match status" value="1"/>
</dbReference>
<gene>
    <name evidence="2" type="ORF">AAW51_4676</name>
</gene>
<name>A0A0G3BPN2_9BURK</name>
<dbReference type="SUPFAM" id="SSF49265">
    <property type="entry name" value="Fibronectin type III"/>
    <property type="match status" value="1"/>
</dbReference>
<accession>A0A0G3BPN2</accession>
<sequence>MAFIQKFDHMLDLVLDIGSDLTFDLRRVSLASATLALAGSLQAEPLPELRIDPAQVSVSGLSAGGFMAVQLHLAYSSTFKKGAGVVAGGPYYCAENSIVNATGRCMTHSGPIPVQSLIDITRSWAASRALDPLENLRSSKVYLFSGSRDSVVRPAVMDDLDAFYRKLVPAEQIVYRKDVPAEHAFVTEQYGNACATKGSPYINKCGFDLAGEILKHLHGPLKPRSSEAAAGRYIEFDQTPYVRGHGMASTGWVYVPQSCTAGASCKLHVALHGCVQNTGAVNQQFIRETGYNRWADTNDIVVLYPQTGPGATNGCFDWWGYDSPDYAKKNGPQMAGIKAMVDRLGGGDPASSLAPPSSVSTSGATDTTMTISWTAVEGAAGYHVQRGGSRVTSEPVTDTRYTDTGLSPGTAYQWTVRSVDASGAESEPSAAATGKTTGATASCTTANNFAHVAAGRAYQRHGFAYAKGSDQNIGLWNFFIVTTLKQTGPGHYVLGTCS</sequence>
<dbReference type="Gene3D" id="2.60.40.10">
    <property type="entry name" value="Immunoglobulins"/>
    <property type="match status" value="1"/>
</dbReference>
<evidence type="ECO:0000259" key="1">
    <source>
        <dbReference type="PROSITE" id="PS50853"/>
    </source>
</evidence>
<dbReference type="SMART" id="SM00060">
    <property type="entry name" value="FN3"/>
    <property type="match status" value="1"/>
</dbReference>
<reference evidence="2 3" key="1">
    <citation type="submission" date="2015-05" db="EMBL/GenBank/DDBJ databases">
        <authorList>
            <person name="Tang B."/>
            <person name="Yu Y."/>
        </authorList>
    </citation>
    <scope>NUCLEOTIDE SEQUENCE [LARGE SCALE GENOMIC DNA]</scope>
    <source>
        <strain evidence="2 3">DSM 7029</strain>
    </source>
</reference>
<dbReference type="PANTHER" id="PTHR42972:SF8">
    <property type="entry name" value="POLYHYDROXYBUTYRATE DEPOLYMERASE"/>
    <property type="match status" value="1"/>
</dbReference>